<dbReference type="EMBL" id="CAJVQA010008152">
    <property type="protein sequence ID" value="CAG8667351.1"/>
    <property type="molecule type" value="Genomic_DNA"/>
</dbReference>
<dbReference type="OrthoDB" id="2410888at2759"/>
<evidence type="ECO:0000313" key="1">
    <source>
        <dbReference type="EMBL" id="CAG8667351.1"/>
    </source>
</evidence>
<protein>
    <submittedName>
        <fullName evidence="1">4433_t:CDS:1</fullName>
    </submittedName>
</protein>
<name>A0A9N9E8A1_9GLOM</name>
<comment type="caution">
    <text evidence="1">The sequence shown here is derived from an EMBL/GenBank/DDBJ whole genome shotgun (WGS) entry which is preliminary data.</text>
</comment>
<proteinExistence type="predicted"/>
<organism evidence="1 2">
    <name type="scientific">Cetraspora pellucida</name>
    <dbReference type="NCBI Taxonomy" id="1433469"/>
    <lineage>
        <taxon>Eukaryota</taxon>
        <taxon>Fungi</taxon>
        <taxon>Fungi incertae sedis</taxon>
        <taxon>Mucoromycota</taxon>
        <taxon>Glomeromycotina</taxon>
        <taxon>Glomeromycetes</taxon>
        <taxon>Diversisporales</taxon>
        <taxon>Gigasporaceae</taxon>
        <taxon>Cetraspora</taxon>
    </lineage>
</organism>
<dbReference type="Proteomes" id="UP000789759">
    <property type="component" value="Unassembled WGS sequence"/>
</dbReference>
<sequence length="132" mass="15213">MTINTFEDKFIIQQKSTYVDKDHLALLTKKAEEQSEKIAYKLASLNITVDKKQMLLGFSSKHLSTYNNKLDKSKSNLKEFIDTDEESSQNQKILNEDNILEVLQKDKQALPRAKQAYSTILEKFLNANITNI</sequence>
<keyword evidence="2" id="KW-1185">Reference proteome</keyword>
<reference evidence="1" key="1">
    <citation type="submission" date="2021-06" db="EMBL/GenBank/DDBJ databases">
        <authorList>
            <person name="Kallberg Y."/>
            <person name="Tangrot J."/>
            <person name="Rosling A."/>
        </authorList>
    </citation>
    <scope>NUCLEOTIDE SEQUENCE</scope>
    <source>
        <strain evidence="1">FL966</strain>
    </source>
</reference>
<gene>
    <name evidence="1" type="ORF">CPELLU_LOCUS10094</name>
</gene>
<evidence type="ECO:0000313" key="2">
    <source>
        <dbReference type="Proteomes" id="UP000789759"/>
    </source>
</evidence>
<accession>A0A9N9E8A1</accession>
<dbReference type="AlphaFoldDB" id="A0A9N9E8A1"/>